<evidence type="ECO:0000256" key="4">
    <source>
        <dbReference type="ARBA" id="ARBA00022448"/>
    </source>
</evidence>
<name>G0VJS7_NAUCA</name>
<dbReference type="eggNOG" id="ENOG502QSQX">
    <property type="taxonomic scope" value="Eukaryota"/>
</dbReference>
<dbReference type="InterPro" id="IPR031398">
    <property type="entry name" value="She3"/>
</dbReference>
<dbReference type="GO" id="GO:0048309">
    <property type="term" value="P:endoplasmic reticulum inheritance"/>
    <property type="evidence" value="ECO:0007669"/>
    <property type="project" value="InterPro"/>
</dbReference>
<dbReference type="FunCoup" id="G0VJS7">
    <property type="interactions" value="1544"/>
</dbReference>
<evidence type="ECO:0000256" key="6">
    <source>
        <dbReference type="ARBA" id="ARBA00022824"/>
    </source>
</evidence>
<dbReference type="InParanoid" id="G0VJS7"/>
<comment type="similarity">
    <text evidence="2 11">Belongs to the SHE3 family.</text>
</comment>
<dbReference type="GO" id="GO:0051028">
    <property type="term" value="P:mRNA transport"/>
    <property type="evidence" value="ECO:0007669"/>
    <property type="project" value="UniProtKB-UniRule"/>
</dbReference>
<keyword evidence="6 11" id="KW-0256">Endoplasmic reticulum</keyword>
<dbReference type="EMBL" id="HE576760">
    <property type="protein sequence ID" value="CCC71758.1"/>
    <property type="molecule type" value="Genomic_DNA"/>
</dbReference>
<feature type="region of interest" description="Disordered" evidence="12">
    <location>
        <begin position="1"/>
        <end position="20"/>
    </location>
</feature>
<evidence type="ECO:0000256" key="12">
    <source>
        <dbReference type="SAM" id="MobiDB-lite"/>
    </source>
</evidence>
<keyword evidence="9 11" id="KW-0472">Membrane</keyword>
<feature type="coiled-coil region" evidence="11">
    <location>
        <begin position="257"/>
        <end position="291"/>
    </location>
</feature>
<evidence type="ECO:0000256" key="10">
    <source>
        <dbReference type="ARBA" id="ARBA00024975"/>
    </source>
</evidence>
<feature type="compositionally biased region" description="Low complexity" evidence="12">
    <location>
        <begin position="326"/>
        <end position="335"/>
    </location>
</feature>
<evidence type="ECO:0000256" key="8">
    <source>
        <dbReference type="ARBA" id="ARBA00023054"/>
    </source>
</evidence>
<accession>G0VJS7</accession>
<evidence type="ECO:0000256" key="9">
    <source>
        <dbReference type="ARBA" id="ARBA00023136"/>
    </source>
</evidence>
<dbReference type="HOGENOM" id="CLU_038734_0_0_1"/>
<evidence type="ECO:0000256" key="2">
    <source>
        <dbReference type="ARBA" id="ARBA00008123"/>
    </source>
</evidence>
<evidence type="ECO:0000256" key="3">
    <source>
        <dbReference type="ARBA" id="ARBA00019884"/>
    </source>
</evidence>
<evidence type="ECO:0000256" key="7">
    <source>
        <dbReference type="ARBA" id="ARBA00022884"/>
    </source>
</evidence>
<dbReference type="KEGG" id="ncs:NCAS_0I00900"/>
<evidence type="ECO:0000313" key="13">
    <source>
        <dbReference type="EMBL" id="CCC71758.1"/>
    </source>
</evidence>
<proteinExistence type="inferred from homology"/>
<dbReference type="GeneID" id="96905448"/>
<comment type="function">
    <text evidence="10">RNA-binding protein that binds specific mRNAs including the ASH1 mRNA, coding for a repressor of the HO endonuclease. Part of the mRNA localization machinery that restricts accumulation of certain proteins to the bud and in the daughter cell. Required for the delivery of cortical endoplasmic reticulum into the emerging bud.</text>
</comment>
<dbReference type="OrthoDB" id="6088208at2759"/>
<dbReference type="STRING" id="1064592.G0VJS7"/>
<dbReference type="RefSeq" id="XP_003678103.1">
    <property type="nucleotide sequence ID" value="XM_003678055.1"/>
</dbReference>
<dbReference type="AlphaFoldDB" id="G0VJS7"/>
<dbReference type="GO" id="GO:0005789">
    <property type="term" value="C:endoplasmic reticulum membrane"/>
    <property type="evidence" value="ECO:0007669"/>
    <property type="project" value="UniProtKB-SubCell"/>
</dbReference>
<feature type="region of interest" description="Disordered" evidence="12">
    <location>
        <begin position="353"/>
        <end position="401"/>
    </location>
</feature>
<reference key="2">
    <citation type="submission" date="2011-08" db="EMBL/GenBank/DDBJ databases">
        <title>Genome sequence of Naumovozyma castellii.</title>
        <authorList>
            <person name="Gordon J.L."/>
            <person name="Armisen D."/>
            <person name="Proux-Wera E."/>
            <person name="OhEigeartaigh S.S."/>
            <person name="Byrne K.P."/>
            <person name="Wolfe K.H."/>
        </authorList>
    </citation>
    <scope>NUCLEOTIDE SEQUENCE</scope>
    <source>
        <strain>Type strain:CBS 4309</strain>
    </source>
</reference>
<keyword evidence="5 11" id="KW-0509">mRNA transport</keyword>
<reference evidence="13 14" key="1">
    <citation type="journal article" date="2011" name="Proc. Natl. Acad. Sci. U.S.A.">
        <title>Evolutionary erosion of yeast sex chromosomes by mating-type switching accidents.</title>
        <authorList>
            <person name="Gordon J.L."/>
            <person name="Armisen D."/>
            <person name="Proux-Wera E."/>
            <person name="Oheigeartaigh S.S."/>
            <person name="Byrne K.P."/>
            <person name="Wolfe K.H."/>
        </authorList>
    </citation>
    <scope>NUCLEOTIDE SEQUENCE [LARGE SCALE GENOMIC DNA]</scope>
    <source>
        <strain evidence="14">ATCC 76901 / BCRC 22586 / CBS 4309 / NBRC 1992 / NRRL Y-12630</strain>
    </source>
</reference>
<dbReference type="Proteomes" id="UP000001640">
    <property type="component" value="Chromosome 9"/>
</dbReference>
<dbReference type="Pfam" id="PF17078">
    <property type="entry name" value="SHE3"/>
    <property type="match status" value="1"/>
</dbReference>
<feature type="coiled-coil region" evidence="11">
    <location>
        <begin position="72"/>
        <end position="134"/>
    </location>
</feature>
<feature type="compositionally biased region" description="Polar residues" evidence="12">
    <location>
        <begin position="371"/>
        <end position="401"/>
    </location>
</feature>
<protein>
    <recommendedName>
        <fullName evidence="3 11">SWI5-dependent HO expression protein 3</fullName>
    </recommendedName>
</protein>
<feature type="region of interest" description="Disordered" evidence="12">
    <location>
        <begin position="318"/>
        <end position="340"/>
    </location>
</feature>
<evidence type="ECO:0000256" key="11">
    <source>
        <dbReference type="RuleBase" id="RU362142"/>
    </source>
</evidence>
<gene>
    <name evidence="13" type="primary">NCAS0I00900</name>
    <name evidence="11" type="synonym">SHE3</name>
    <name evidence="13" type="ordered locus">NCAS_0I00900</name>
</gene>
<keyword evidence="7 11" id="KW-0694">RNA-binding</keyword>
<keyword evidence="14" id="KW-1185">Reference proteome</keyword>
<evidence type="ECO:0000256" key="5">
    <source>
        <dbReference type="ARBA" id="ARBA00022816"/>
    </source>
</evidence>
<keyword evidence="4 11" id="KW-0813">Transport</keyword>
<comment type="subcellular location">
    <subcellularLocation>
        <location evidence="1 11">Endoplasmic reticulum membrane</location>
        <topology evidence="1 11">Peripheral membrane protein</topology>
    </subcellularLocation>
</comment>
<keyword evidence="8 11" id="KW-0175">Coiled coil</keyword>
<sequence>MAERDTTMGPPGSPSKLASQHALFMTNLDQSPARNNSAVFERSTSPSRLNGGASGMVIDSLGEQVETLSKTNMQLSLQSKNLLTKLEDANEREITMIDAVTKLKELNAKGDIELAEKSETLKMEEGRLRDLKLKLQMEVERKGKLNSSMRNVDMEELKLDQNLAMQRAQCDALRQSQILYKEHYSREILQLKEIVEELSMEQESDLSLEGIDEELVDTMETRFAKLLQLTSEYNESLKEGSEGMISELNLESWVKLYDECKKRLAGYKVRIQEYEANNKNKNKNKSKDNIETEKDLVRSETLQRLEAGKLVDNIQAKMTKLRKPSTHNNGSNSNSTDKRRSFYGISGILPKDASVSPKLTSSATMLPGVKRTSSTRKPSAHVNQHPYSHITGVNHQSRTRE</sequence>
<dbReference type="GO" id="GO:0003723">
    <property type="term" value="F:RNA binding"/>
    <property type="evidence" value="ECO:0007669"/>
    <property type="project" value="UniProtKB-KW"/>
</dbReference>
<organism evidence="13 14">
    <name type="scientific">Naumovozyma castellii</name>
    <name type="common">Yeast</name>
    <name type="synonym">Saccharomyces castellii</name>
    <dbReference type="NCBI Taxonomy" id="27288"/>
    <lineage>
        <taxon>Eukaryota</taxon>
        <taxon>Fungi</taxon>
        <taxon>Dikarya</taxon>
        <taxon>Ascomycota</taxon>
        <taxon>Saccharomycotina</taxon>
        <taxon>Saccharomycetes</taxon>
        <taxon>Saccharomycetales</taxon>
        <taxon>Saccharomycetaceae</taxon>
        <taxon>Naumovozyma</taxon>
    </lineage>
</organism>
<evidence type="ECO:0000256" key="1">
    <source>
        <dbReference type="ARBA" id="ARBA00004406"/>
    </source>
</evidence>
<evidence type="ECO:0000313" key="14">
    <source>
        <dbReference type="Proteomes" id="UP000001640"/>
    </source>
</evidence>